<dbReference type="Pfam" id="PF07798">
    <property type="entry name" value="CCDC90-like"/>
    <property type="match status" value="1"/>
</dbReference>
<evidence type="ECO:0000256" key="7">
    <source>
        <dbReference type="ARBA" id="ARBA00023136"/>
    </source>
</evidence>
<protein>
    <submittedName>
        <fullName evidence="10">Uncharacterized protein</fullName>
    </submittedName>
</protein>
<keyword evidence="4 9" id="KW-1133">Transmembrane helix</keyword>
<dbReference type="EMBL" id="CP034457">
    <property type="protein sequence ID" value="QBM87055.1"/>
    <property type="molecule type" value="Genomic_DNA"/>
</dbReference>
<feature type="region of interest" description="Disordered" evidence="8">
    <location>
        <begin position="92"/>
        <end position="123"/>
    </location>
</feature>
<name>A0A4P6XKM2_9ASCO</name>
<evidence type="ECO:0000256" key="5">
    <source>
        <dbReference type="ARBA" id="ARBA00023054"/>
    </source>
</evidence>
<comment type="subcellular location">
    <subcellularLocation>
        <location evidence="2">Membrane</location>
    </subcellularLocation>
    <subcellularLocation>
        <location evidence="1">Mitochondrion</location>
    </subcellularLocation>
</comment>
<feature type="transmembrane region" description="Helical" evidence="9">
    <location>
        <begin position="294"/>
        <end position="313"/>
    </location>
</feature>
<dbReference type="InterPro" id="IPR024461">
    <property type="entry name" value="CCDC90-like"/>
</dbReference>
<dbReference type="STRING" id="2163413.A0A4P6XKM2"/>
<evidence type="ECO:0000256" key="8">
    <source>
        <dbReference type="SAM" id="MobiDB-lite"/>
    </source>
</evidence>
<evidence type="ECO:0000313" key="10">
    <source>
        <dbReference type="EMBL" id="QBM87055.1"/>
    </source>
</evidence>
<accession>A0A4P6XKM2</accession>
<evidence type="ECO:0000256" key="3">
    <source>
        <dbReference type="ARBA" id="ARBA00022692"/>
    </source>
</evidence>
<keyword evidence="7 9" id="KW-0472">Membrane</keyword>
<keyword evidence="3 9" id="KW-0812">Transmembrane</keyword>
<dbReference type="PANTHER" id="PTHR14360">
    <property type="entry name" value="PROTEIN FMP32, MITOCHONDRIAL"/>
    <property type="match status" value="1"/>
</dbReference>
<keyword evidence="11" id="KW-1185">Reference proteome</keyword>
<reference evidence="11" key="1">
    <citation type="submission" date="2019-03" db="EMBL/GenBank/DDBJ databases">
        <title>Snf2 controls pulcherriminic acid biosynthesis and connects pigmentation and antifungal activity of the yeast Metschnikowia pulcherrima.</title>
        <authorList>
            <person name="Gore-Lloyd D."/>
            <person name="Sumann I."/>
            <person name="Brachmann A.O."/>
            <person name="Schneeberger K."/>
            <person name="Ortiz-Merino R.A."/>
            <person name="Moreno-Beltran M."/>
            <person name="Schlaefli M."/>
            <person name="Kirner P."/>
            <person name="Santos Kron A."/>
            <person name="Wolfe K.H."/>
            <person name="Piel J."/>
            <person name="Ahrens C.H."/>
            <person name="Henk D."/>
            <person name="Freimoser F.M."/>
        </authorList>
    </citation>
    <scope>NUCLEOTIDE SEQUENCE [LARGE SCALE GENOMIC DNA]</scope>
    <source>
        <strain evidence="11">APC 1.2</strain>
    </source>
</reference>
<proteinExistence type="predicted"/>
<keyword evidence="5" id="KW-0175">Coiled coil</keyword>
<dbReference type="GO" id="GO:0016020">
    <property type="term" value="C:membrane"/>
    <property type="evidence" value="ECO:0007669"/>
    <property type="project" value="UniProtKB-SubCell"/>
</dbReference>
<evidence type="ECO:0000256" key="9">
    <source>
        <dbReference type="SAM" id="Phobius"/>
    </source>
</evidence>
<evidence type="ECO:0000256" key="6">
    <source>
        <dbReference type="ARBA" id="ARBA00023128"/>
    </source>
</evidence>
<gene>
    <name evidence="10" type="primary">MPUL0B02520</name>
    <name evidence="10" type="ORF">METSCH_B02520</name>
</gene>
<evidence type="ECO:0000256" key="4">
    <source>
        <dbReference type="ARBA" id="ARBA00022989"/>
    </source>
</evidence>
<keyword evidence="6" id="KW-0496">Mitochondrion</keyword>
<evidence type="ECO:0000256" key="1">
    <source>
        <dbReference type="ARBA" id="ARBA00004173"/>
    </source>
</evidence>
<dbReference type="AlphaFoldDB" id="A0A4P6XKM2"/>
<dbReference type="GO" id="GO:0005739">
    <property type="term" value="C:mitochondrion"/>
    <property type="evidence" value="ECO:0007669"/>
    <property type="project" value="UniProtKB-SubCell"/>
</dbReference>
<organism evidence="10 11">
    <name type="scientific">Metschnikowia aff. pulcherrima</name>
    <dbReference type="NCBI Taxonomy" id="2163413"/>
    <lineage>
        <taxon>Eukaryota</taxon>
        <taxon>Fungi</taxon>
        <taxon>Dikarya</taxon>
        <taxon>Ascomycota</taxon>
        <taxon>Saccharomycotina</taxon>
        <taxon>Pichiomycetes</taxon>
        <taxon>Metschnikowiaceae</taxon>
        <taxon>Metschnikowia</taxon>
    </lineage>
</organism>
<evidence type="ECO:0000256" key="2">
    <source>
        <dbReference type="ARBA" id="ARBA00004370"/>
    </source>
</evidence>
<sequence length="352" mass="40758">MNYASIHANMKHRLINFRHTSQLNSRKIYFRGFLNRTWQALATRRCFSVMGSHINMMHSPLRHQIEPAEKLVESGTFKSALINDNKADNGENAIGNSTAIHAGDPASQPPIKEESPGKDETSSDDFLTTIFENLEPYIDTYEVYKQLVGSGFTPSQADEIINLLIFQLNSKLTKLLTIYSQLYELENERYLFESAQQELHVDITRNREQHINDAINQINAMERDYGIISDELNNHFIQMKNDIQVAINDQKSENTLMSKRIMLRMQETNHKITTELNMAMRLEIESLRWHLSRWGLIAILMSIITASAGFYIFRSRHQKQLSEKNEFVPLVIYEPSEFDEDDYHADLDPNAL</sequence>
<evidence type="ECO:0000313" key="11">
    <source>
        <dbReference type="Proteomes" id="UP000292447"/>
    </source>
</evidence>
<feature type="compositionally biased region" description="Basic and acidic residues" evidence="8">
    <location>
        <begin position="111"/>
        <end position="121"/>
    </location>
</feature>
<dbReference type="PANTHER" id="PTHR14360:SF12">
    <property type="entry name" value="MOZ PROTEIN REPRESENTS A CHROMATIN-ASSOCIATED ACETYLTRANSFERASE"/>
    <property type="match status" value="1"/>
</dbReference>
<dbReference type="Proteomes" id="UP000292447">
    <property type="component" value="Chromosome II"/>
</dbReference>